<name>A0A1M5ZZZ8_9FLAO</name>
<keyword evidence="1" id="KW-1133">Transmembrane helix</keyword>
<evidence type="ECO:0000256" key="1">
    <source>
        <dbReference type="SAM" id="Phobius"/>
    </source>
</evidence>
<dbReference type="RefSeq" id="WP_072762599.1">
    <property type="nucleotide sequence ID" value="NZ_FQYX01000001.1"/>
</dbReference>
<keyword evidence="1" id="KW-0812">Transmembrane</keyword>
<proteinExistence type="predicted"/>
<organism evidence="2 3">
    <name type="scientific">Arenibacter nanhaiticus</name>
    <dbReference type="NCBI Taxonomy" id="558155"/>
    <lineage>
        <taxon>Bacteria</taxon>
        <taxon>Pseudomonadati</taxon>
        <taxon>Bacteroidota</taxon>
        <taxon>Flavobacteriia</taxon>
        <taxon>Flavobacteriales</taxon>
        <taxon>Flavobacteriaceae</taxon>
        <taxon>Arenibacter</taxon>
    </lineage>
</organism>
<keyword evidence="3" id="KW-1185">Reference proteome</keyword>
<dbReference type="OrthoDB" id="1144182at2"/>
<protein>
    <recommendedName>
        <fullName evidence="4">Holin-X, holin superfamily III</fullName>
    </recommendedName>
</protein>
<evidence type="ECO:0008006" key="4">
    <source>
        <dbReference type="Google" id="ProtNLM"/>
    </source>
</evidence>
<dbReference type="STRING" id="558155.SAMN04487911_1019"/>
<gene>
    <name evidence="2" type="ORF">SAMN04487911_1019</name>
</gene>
<reference evidence="2 3" key="1">
    <citation type="submission" date="2016-11" db="EMBL/GenBank/DDBJ databases">
        <authorList>
            <person name="Jaros S."/>
            <person name="Januszkiewicz K."/>
            <person name="Wedrychowicz H."/>
        </authorList>
    </citation>
    <scope>NUCLEOTIDE SEQUENCE [LARGE SCALE GENOMIC DNA]</scope>
    <source>
        <strain evidence="2 3">CGMCC 1.8863</strain>
    </source>
</reference>
<dbReference type="Proteomes" id="UP000184231">
    <property type="component" value="Unassembled WGS sequence"/>
</dbReference>
<feature type="transmembrane region" description="Helical" evidence="1">
    <location>
        <begin position="46"/>
        <end position="69"/>
    </location>
</feature>
<dbReference type="EMBL" id="FQYX01000001">
    <property type="protein sequence ID" value="SHI29847.1"/>
    <property type="molecule type" value="Genomic_DNA"/>
</dbReference>
<evidence type="ECO:0000313" key="3">
    <source>
        <dbReference type="Proteomes" id="UP000184231"/>
    </source>
</evidence>
<evidence type="ECO:0000313" key="2">
    <source>
        <dbReference type="EMBL" id="SHI29847.1"/>
    </source>
</evidence>
<keyword evidence="1" id="KW-0472">Membrane</keyword>
<sequence>MAIEELKENLSEADKNLRSYVDNTAEYYKLKSFKLFMRGVVTMAKVLLVGGVALLALFIVSLAGAFGIGQALENTFLGFLFVGLFYMLIGMMCYWFRHKLDKPILKKFSKYYFEE</sequence>
<dbReference type="AlphaFoldDB" id="A0A1M5ZZZ8"/>
<feature type="transmembrane region" description="Helical" evidence="1">
    <location>
        <begin position="75"/>
        <end position="96"/>
    </location>
</feature>
<accession>A0A1M5ZZZ8</accession>